<feature type="transmembrane region" description="Helical" evidence="7">
    <location>
        <begin position="150"/>
        <end position="170"/>
    </location>
</feature>
<evidence type="ECO:0000256" key="1">
    <source>
        <dbReference type="ARBA" id="ARBA00004127"/>
    </source>
</evidence>
<feature type="transmembrane region" description="Helical" evidence="7">
    <location>
        <begin position="176"/>
        <end position="198"/>
    </location>
</feature>
<keyword evidence="4 7" id="KW-0812">Transmembrane</keyword>
<dbReference type="GO" id="GO:0016020">
    <property type="term" value="C:membrane"/>
    <property type="evidence" value="ECO:0007669"/>
    <property type="project" value="TreeGrafter"/>
</dbReference>
<evidence type="ECO:0000256" key="3">
    <source>
        <dbReference type="ARBA" id="ARBA00022448"/>
    </source>
</evidence>
<comment type="caution">
    <text evidence="8">The sequence shown here is derived from an EMBL/GenBank/DDBJ whole genome shotgun (WGS) entry which is preliminary data.</text>
</comment>
<dbReference type="Gene3D" id="1.20.1250.20">
    <property type="entry name" value="MFS general substrate transporter like domains"/>
    <property type="match status" value="1"/>
</dbReference>
<evidence type="ECO:0000313" key="9">
    <source>
        <dbReference type="Proteomes" id="UP000757232"/>
    </source>
</evidence>
<evidence type="ECO:0000256" key="6">
    <source>
        <dbReference type="ARBA" id="ARBA00023136"/>
    </source>
</evidence>
<gene>
    <name evidence="8" type="ORF">A7U60_g806</name>
</gene>
<dbReference type="PANTHER" id="PTHR23514:SF3">
    <property type="entry name" value="BYPASS OF STOP CODON PROTEIN 6"/>
    <property type="match status" value="1"/>
</dbReference>
<feature type="transmembrane region" description="Helical" evidence="7">
    <location>
        <begin position="281"/>
        <end position="308"/>
    </location>
</feature>
<keyword evidence="5 7" id="KW-1133">Transmembrane helix</keyword>
<keyword evidence="6 7" id="KW-0472">Membrane</keyword>
<dbReference type="InterPro" id="IPR011701">
    <property type="entry name" value="MFS"/>
</dbReference>
<dbReference type="Proteomes" id="UP000757232">
    <property type="component" value="Unassembled WGS sequence"/>
</dbReference>
<reference evidence="8" key="1">
    <citation type="submission" date="2016-06" db="EMBL/GenBank/DDBJ databases">
        <title>Draft Genome sequence of the fungus Inonotus baumii.</title>
        <authorList>
            <person name="Zhu H."/>
            <person name="Lin W."/>
        </authorList>
    </citation>
    <scope>NUCLEOTIDE SEQUENCE</scope>
    <source>
        <strain evidence="8">821</strain>
    </source>
</reference>
<dbReference type="InterPro" id="IPR051788">
    <property type="entry name" value="MFS_Transporter"/>
</dbReference>
<feature type="transmembrane region" description="Helical" evidence="7">
    <location>
        <begin position="58"/>
        <end position="80"/>
    </location>
</feature>
<comment type="similarity">
    <text evidence="2">Belongs to the major facilitator superfamily.</text>
</comment>
<evidence type="ECO:0000256" key="5">
    <source>
        <dbReference type="ARBA" id="ARBA00022989"/>
    </source>
</evidence>
<dbReference type="AlphaFoldDB" id="A0A9Q5I5U7"/>
<feature type="transmembrane region" description="Helical" evidence="7">
    <location>
        <begin position="233"/>
        <end position="252"/>
    </location>
</feature>
<accession>A0A9Q5I5U7</accession>
<dbReference type="PANTHER" id="PTHR23514">
    <property type="entry name" value="BYPASS OF STOP CODON PROTEIN 6"/>
    <property type="match status" value="1"/>
</dbReference>
<keyword evidence="3" id="KW-0813">Transport</keyword>
<sequence>MRTRTQTRDVEQVQASKLKRVEHVSIAALMWGMFLMGWNDGTAGPLLPALQRNYHIGFAVVSLVFVANGVGFVSASIANVSVAQKVGFGKTLVIGSLAQLAAYAVQCSAPPFPVFALAYVSSGVGVSLQLAQIMDFAVSLNKNADLKMAILQASYGMGALCSPLVATQFAAMSNRWSFHFLVSLGCAIINTTSLSIVFRFKPLNDVLEKAGQTIRPASASQDNRYAQLLRLRVVHFLAFFIFAYVGVEVALADVLEKAGQTIRPASASQDNRYAQLLKLKVVHFLAFFIFAYVGVEVALAGWIVTFVMDERGGGSSSMREAEDLLPDT</sequence>
<evidence type="ECO:0000256" key="7">
    <source>
        <dbReference type="SAM" id="Phobius"/>
    </source>
</evidence>
<dbReference type="EMBL" id="LNZH02000051">
    <property type="protein sequence ID" value="OCB91910.1"/>
    <property type="molecule type" value="Genomic_DNA"/>
</dbReference>
<evidence type="ECO:0000313" key="8">
    <source>
        <dbReference type="EMBL" id="OCB91910.1"/>
    </source>
</evidence>
<name>A0A9Q5I5U7_SANBA</name>
<evidence type="ECO:0000256" key="4">
    <source>
        <dbReference type="ARBA" id="ARBA00022692"/>
    </source>
</evidence>
<feature type="transmembrane region" description="Helical" evidence="7">
    <location>
        <begin position="21"/>
        <end position="38"/>
    </location>
</feature>
<organism evidence="8 9">
    <name type="scientific">Sanghuangporus baumii</name>
    <name type="common">Phellinus baumii</name>
    <dbReference type="NCBI Taxonomy" id="108892"/>
    <lineage>
        <taxon>Eukaryota</taxon>
        <taxon>Fungi</taxon>
        <taxon>Dikarya</taxon>
        <taxon>Basidiomycota</taxon>
        <taxon>Agaricomycotina</taxon>
        <taxon>Agaricomycetes</taxon>
        <taxon>Hymenochaetales</taxon>
        <taxon>Hymenochaetaceae</taxon>
        <taxon>Sanghuangporus</taxon>
    </lineage>
</organism>
<evidence type="ECO:0000256" key="2">
    <source>
        <dbReference type="ARBA" id="ARBA00008335"/>
    </source>
</evidence>
<comment type="subcellular location">
    <subcellularLocation>
        <location evidence="1">Endomembrane system</location>
        <topology evidence="1">Multi-pass membrane protein</topology>
    </subcellularLocation>
</comment>
<dbReference type="InterPro" id="IPR036259">
    <property type="entry name" value="MFS_trans_sf"/>
</dbReference>
<feature type="transmembrane region" description="Helical" evidence="7">
    <location>
        <begin position="117"/>
        <end position="138"/>
    </location>
</feature>
<dbReference type="GO" id="GO:0022857">
    <property type="term" value="F:transmembrane transporter activity"/>
    <property type="evidence" value="ECO:0007669"/>
    <property type="project" value="InterPro"/>
</dbReference>
<dbReference type="Pfam" id="PF07690">
    <property type="entry name" value="MFS_1"/>
    <property type="match status" value="1"/>
</dbReference>
<dbReference type="OrthoDB" id="413079at2759"/>
<dbReference type="GO" id="GO:0012505">
    <property type="term" value="C:endomembrane system"/>
    <property type="evidence" value="ECO:0007669"/>
    <property type="project" value="UniProtKB-SubCell"/>
</dbReference>
<keyword evidence="9" id="KW-1185">Reference proteome</keyword>
<dbReference type="SUPFAM" id="SSF103473">
    <property type="entry name" value="MFS general substrate transporter"/>
    <property type="match status" value="1"/>
</dbReference>
<protein>
    <submittedName>
        <fullName evidence="8">MFS general substrate transporter</fullName>
    </submittedName>
</protein>
<proteinExistence type="inferred from homology"/>